<sequence>MPEHVGPVEPTGPGRKPGGGVPDGLLVGLLGLLLSVTVLAWTALGLAGLLTHGAWPQGVSFPRTPLALRALVTDPANLAAAWPEADPVTLPGPGLFWGLLIGELMVLCVLALAASMSLARRRARRRVGQLARDAAGDDPGATEHSSRTRRLDGTSAGLPPAKESPLRSGVAHQRERPARSTEGTVPSVPGPQGPGTPSAILLRGNADPAEAISAAEGPVVVVTADPLLWADTVAARGKLGPAFVYDPNQVTDAPVRLRWAPQEGCADPAVARRRAAALLAPVRSPASGDVAVHEAAETLLRCCLHAADISGKPFKSVHRWATGTSTADAVRVLRRHADAASGAAGELEATLTGHAERRDMASALIDRALAALRQVHVRNTCAGARNDSVALESFGAEMGTLYIVGAEVEAPRRDAGVVPLVTALTSSVVEHGRRMAARSSSGRLDPPMTVVLDNPAAVAPLADLPALLTEGEELGIHTLAYVRSTAQARTSWPHLAQSHLARADATS</sequence>
<dbReference type="AlphaFoldDB" id="A0A927ID57"/>
<feature type="transmembrane region" description="Helical" evidence="2">
    <location>
        <begin position="25"/>
        <end position="50"/>
    </location>
</feature>
<keyword evidence="2" id="KW-1133">Transmembrane helix</keyword>
<accession>A0A927ID57</accession>
<keyword evidence="2" id="KW-0472">Membrane</keyword>
<feature type="transmembrane region" description="Helical" evidence="2">
    <location>
        <begin position="95"/>
        <end position="119"/>
    </location>
</feature>
<feature type="region of interest" description="Disordered" evidence="1">
    <location>
        <begin position="130"/>
        <end position="197"/>
    </location>
</feature>
<dbReference type="Proteomes" id="UP000632289">
    <property type="component" value="Unassembled WGS sequence"/>
</dbReference>
<keyword evidence="4" id="KW-1185">Reference proteome</keyword>
<dbReference type="EMBL" id="JACXYU010000019">
    <property type="protein sequence ID" value="MBD3934753.1"/>
    <property type="molecule type" value="Genomic_DNA"/>
</dbReference>
<protein>
    <submittedName>
        <fullName evidence="3">Type VI secretion protein</fullName>
    </submittedName>
</protein>
<organism evidence="3 4">
    <name type="scientific">Streptomyces chumphonensis</name>
    <dbReference type="NCBI Taxonomy" id="1214925"/>
    <lineage>
        <taxon>Bacteria</taxon>
        <taxon>Bacillati</taxon>
        <taxon>Actinomycetota</taxon>
        <taxon>Actinomycetes</taxon>
        <taxon>Kitasatosporales</taxon>
        <taxon>Streptomycetaceae</taxon>
        <taxon>Streptomyces</taxon>
    </lineage>
</organism>
<name>A0A927ID57_9ACTN</name>
<evidence type="ECO:0000313" key="4">
    <source>
        <dbReference type="Proteomes" id="UP000632289"/>
    </source>
</evidence>
<evidence type="ECO:0000313" key="3">
    <source>
        <dbReference type="EMBL" id="MBD3934753.1"/>
    </source>
</evidence>
<keyword evidence="2" id="KW-0812">Transmembrane</keyword>
<reference evidence="3" key="1">
    <citation type="submission" date="2020-09" db="EMBL/GenBank/DDBJ databases">
        <title>Secondary metabolite and genome analysis of marine Streptomyces chumphonensis KK1-2T.</title>
        <authorList>
            <person name="Phongsopitanun W."/>
            <person name="Kanchanasin P."/>
            <person name="Pittayakhajonwut P."/>
            <person name="Suwanborirux K."/>
            <person name="Tanasupawat S."/>
        </authorList>
    </citation>
    <scope>NUCLEOTIDE SEQUENCE</scope>
    <source>
        <strain evidence="3">KK1-2</strain>
    </source>
</reference>
<evidence type="ECO:0000256" key="2">
    <source>
        <dbReference type="SAM" id="Phobius"/>
    </source>
</evidence>
<comment type="caution">
    <text evidence="3">The sequence shown here is derived from an EMBL/GenBank/DDBJ whole genome shotgun (WGS) entry which is preliminary data.</text>
</comment>
<gene>
    <name evidence="3" type="ORF">IF129_24720</name>
</gene>
<dbReference type="RefSeq" id="WP_191212045.1">
    <property type="nucleotide sequence ID" value="NZ_BAABKL010000004.1"/>
</dbReference>
<proteinExistence type="predicted"/>
<evidence type="ECO:0000256" key="1">
    <source>
        <dbReference type="SAM" id="MobiDB-lite"/>
    </source>
</evidence>